<dbReference type="AlphaFoldDB" id="A0A0A9AXE9"/>
<sequence>MKLAFQMPVMSLRISHRLAITDEAGE</sequence>
<name>A0A0A9AXE9_ARUDO</name>
<organism evidence="1">
    <name type="scientific">Arundo donax</name>
    <name type="common">Giant reed</name>
    <name type="synonym">Donax arundinaceus</name>
    <dbReference type="NCBI Taxonomy" id="35708"/>
    <lineage>
        <taxon>Eukaryota</taxon>
        <taxon>Viridiplantae</taxon>
        <taxon>Streptophyta</taxon>
        <taxon>Embryophyta</taxon>
        <taxon>Tracheophyta</taxon>
        <taxon>Spermatophyta</taxon>
        <taxon>Magnoliopsida</taxon>
        <taxon>Liliopsida</taxon>
        <taxon>Poales</taxon>
        <taxon>Poaceae</taxon>
        <taxon>PACMAD clade</taxon>
        <taxon>Arundinoideae</taxon>
        <taxon>Arundineae</taxon>
        <taxon>Arundo</taxon>
    </lineage>
</organism>
<accession>A0A0A9AXE9</accession>
<reference evidence="1" key="2">
    <citation type="journal article" date="2015" name="Data Brief">
        <title>Shoot transcriptome of the giant reed, Arundo donax.</title>
        <authorList>
            <person name="Barrero R.A."/>
            <person name="Guerrero F.D."/>
            <person name="Moolhuijzen P."/>
            <person name="Goolsby J.A."/>
            <person name="Tidwell J."/>
            <person name="Bellgard S.E."/>
            <person name="Bellgard M.I."/>
        </authorList>
    </citation>
    <scope>NUCLEOTIDE SEQUENCE</scope>
    <source>
        <tissue evidence="1">Shoot tissue taken approximately 20 cm above the soil surface</tissue>
    </source>
</reference>
<proteinExistence type="predicted"/>
<dbReference type="EMBL" id="GBRH01241471">
    <property type="protein sequence ID" value="JAD56424.1"/>
    <property type="molecule type" value="Transcribed_RNA"/>
</dbReference>
<reference evidence="1" key="1">
    <citation type="submission" date="2014-09" db="EMBL/GenBank/DDBJ databases">
        <authorList>
            <person name="Magalhaes I.L.F."/>
            <person name="Oliveira U."/>
            <person name="Santos F.R."/>
            <person name="Vidigal T.H.D.A."/>
            <person name="Brescovit A.D."/>
            <person name="Santos A.J."/>
        </authorList>
    </citation>
    <scope>NUCLEOTIDE SEQUENCE</scope>
    <source>
        <tissue evidence="1">Shoot tissue taken approximately 20 cm above the soil surface</tissue>
    </source>
</reference>
<protein>
    <submittedName>
        <fullName evidence="1">Uncharacterized protein</fullName>
    </submittedName>
</protein>
<evidence type="ECO:0000313" key="1">
    <source>
        <dbReference type="EMBL" id="JAD56424.1"/>
    </source>
</evidence>